<feature type="compositionally biased region" description="Pro residues" evidence="1">
    <location>
        <begin position="49"/>
        <end position="61"/>
    </location>
</feature>
<proteinExistence type="predicted"/>
<name>A0A3P8AXG5_9TREM</name>
<reference evidence="2 3" key="1">
    <citation type="submission" date="2018-11" db="EMBL/GenBank/DDBJ databases">
        <authorList>
            <consortium name="Pathogen Informatics"/>
        </authorList>
    </citation>
    <scope>NUCLEOTIDE SEQUENCE [LARGE SCALE GENOMIC DNA]</scope>
    <source>
        <strain evidence="2 3">Zambia</strain>
    </source>
</reference>
<feature type="region of interest" description="Disordered" evidence="1">
    <location>
        <begin position="40"/>
        <end position="63"/>
    </location>
</feature>
<dbReference type="Proteomes" id="UP000277204">
    <property type="component" value="Unassembled WGS sequence"/>
</dbReference>
<protein>
    <submittedName>
        <fullName evidence="2">Uncharacterized protein</fullName>
    </submittedName>
</protein>
<dbReference type="AlphaFoldDB" id="A0A3P8AXG5"/>
<keyword evidence="3" id="KW-1185">Reference proteome</keyword>
<gene>
    <name evidence="2" type="ORF">SMRZ_LOCUS15756</name>
</gene>
<accession>A0A3P8AXG5</accession>
<dbReference type="EMBL" id="UZAI01016993">
    <property type="protein sequence ID" value="VDP19092.1"/>
    <property type="molecule type" value="Genomic_DNA"/>
</dbReference>
<evidence type="ECO:0000313" key="2">
    <source>
        <dbReference type="EMBL" id="VDP19092.1"/>
    </source>
</evidence>
<sequence>MISFFSRSCSSSKCFFNSCNCCCCNLWKYSSSLRASNLPNAPPASRIEPPVPPPLPAPRPNSSPGYIRIHPIDKGFRNVMGSLSTTFKF</sequence>
<evidence type="ECO:0000313" key="3">
    <source>
        <dbReference type="Proteomes" id="UP000277204"/>
    </source>
</evidence>
<evidence type="ECO:0000256" key="1">
    <source>
        <dbReference type="SAM" id="MobiDB-lite"/>
    </source>
</evidence>
<organism evidence="2 3">
    <name type="scientific">Schistosoma margrebowiei</name>
    <dbReference type="NCBI Taxonomy" id="48269"/>
    <lineage>
        <taxon>Eukaryota</taxon>
        <taxon>Metazoa</taxon>
        <taxon>Spiralia</taxon>
        <taxon>Lophotrochozoa</taxon>
        <taxon>Platyhelminthes</taxon>
        <taxon>Trematoda</taxon>
        <taxon>Digenea</taxon>
        <taxon>Strigeidida</taxon>
        <taxon>Schistosomatoidea</taxon>
        <taxon>Schistosomatidae</taxon>
        <taxon>Schistosoma</taxon>
    </lineage>
</organism>